<evidence type="ECO:0000256" key="2">
    <source>
        <dbReference type="PIRSR" id="PIRSR603564-2"/>
    </source>
</evidence>
<comment type="caution">
    <text evidence="4">The sequence shown here is derived from an EMBL/GenBank/DDBJ whole genome shotgun (WGS) entry which is preliminary data.</text>
</comment>
<dbReference type="Proteomes" id="UP000019184">
    <property type="component" value="Unassembled WGS sequence"/>
</dbReference>
<dbReference type="PRINTS" id="PR01404">
    <property type="entry name" value="NPPPHYDRLASE"/>
</dbReference>
<feature type="binding site" evidence="1">
    <location>
        <position position="22"/>
    </location>
    <ligand>
        <name>substrate</name>
    </ligand>
</feature>
<feature type="binding site" evidence="2">
    <location>
        <position position="131"/>
    </location>
    <ligand>
        <name>Mg(2+)</name>
        <dbReference type="ChEBI" id="CHEBI:18420"/>
    </ligand>
</feature>
<reference evidence="4 5" key="1">
    <citation type="journal article" date="2014" name="ISME J.">
        <title>Candidatus Competibacter-lineage genomes retrieved from metagenomes reveal functional metabolic diversity.</title>
        <authorList>
            <person name="McIlroy S.J."/>
            <person name="Albertsen M."/>
            <person name="Andresen E.K."/>
            <person name="Saunders A.M."/>
            <person name="Kristiansen R."/>
            <person name="Stokholm-Bjerregaard M."/>
            <person name="Nielsen K.L."/>
            <person name="Nielsen P.H."/>
        </authorList>
    </citation>
    <scope>NUCLEOTIDE SEQUENCE [LARGE SCALE GENOMIC DNA]</scope>
    <source>
        <strain evidence="4 5">Run_B_J11</strain>
    </source>
</reference>
<keyword evidence="2" id="KW-0460">Magnesium</keyword>
<dbReference type="EC" id="3.6.1.-" evidence="4"/>
<evidence type="ECO:0000313" key="4">
    <source>
        <dbReference type="EMBL" id="CDH44147.1"/>
    </source>
</evidence>
<feature type="binding site" evidence="1">
    <location>
        <position position="43"/>
    </location>
    <ligand>
        <name>substrate</name>
    </ligand>
</feature>
<dbReference type="GO" id="GO:0019177">
    <property type="term" value="F:dihydroneopterin triphosphate pyrophosphohydrolase activity"/>
    <property type="evidence" value="ECO:0007669"/>
    <property type="project" value="InterPro"/>
</dbReference>
<dbReference type="NCBIfam" id="NF006961">
    <property type="entry name" value="PRK09438.1"/>
    <property type="match status" value="1"/>
</dbReference>
<dbReference type="Pfam" id="PF00293">
    <property type="entry name" value="NUDIX"/>
    <property type="match status" value="1"/>
</dbReference>
<feature type="domain" description="Nudix hydrolase" evidence="3">
    <location>
        <begin position="20"/>
        <end position="160"/>
    </location>
</feature>
<dbReference type="SUPFAM" id="SSF55811">
    <property type="entry name" value="Nudix"/>
    <property type="match status" value="1"/>
</dbReference>
<dbReference type="CDD" id="cd04664">
    <property type="entry name" value="NUDIX_DHNTPase_like"/>
    <property type="match status" value="1"/>
</dbReference>
<dbReference type="EMBL" id="CBTK010000060">
    <property type="protein sequence ID" value="CDH44147.1"/>
    <property type="molecule type" value="Genomic_DNA"/>
</dbReference>
<keyword evidence="4" id="KW-0378">Hydrolase</keyword>
<dbReference type="AlphaFoldDB" id="A0A7U7G919"/>
<dbReference type="GO" id="GO:0008828">
    <property type="term" value="F:dATP diphosphatase activity"/>
    <property type="evidence" value="ECO:0007669"/>
    <property type="project" value="InterPro"/>
</dbReference>
<dbReference type="GO" id="GO:0046872">
    <property type="term" value="F:metal ion binding"/>
    <property type="evidence" value="ECO:0007669"/>
    <property type="project" value="UniProtKB-KW"/>
</dbReference>
<dbReference type="PANTHER" id="PTHR43736:SF1">
    <property type="entry name" value="DIHYDRONEOPTERIN TRIPHOSPHATE DIPHOSPHATASE"/>
    <property type="match status" value="1"/>
</dbReference>
<comment type="cofactor">
    <cofactor evidence="2">
        <name>Mg(2+)</name>
        <dbReference type="ChEBI" id="CHEBI:18420"/>
    </cofactor>
    <text evidence="2">Binds 1 Mg(2+) ion per subunit.</text>
</comment>
<keyword evidence="2" id="KW-0479">Metal-binding</keyword>
<feature type="binding site" evidence="2">
    <location>
        <position position="75"/>
    </location>
    <ligand>
        <name>Mg(2+)</name>
        <dbReference type="ChEBI" id="CHEBI:18420"/>
    </ligand>
</feature>
<dbReference type="InterPro" id="IPR015797">
    <property type="entry name" value="NUDIX_hydrolase-like_dom_sf"/>
</dbReference>
<feature type="binding site" evidence="1">
    <location>
        <position position="54"/>
    </location>
    <ligand>
        <name>substrate</name>
    </ligand>
</feature>
<organism evidence="4 5">
    <name type="scientific">Candidatus Contendobacter odensis Run_B_J11</name>
    <dbReference type="NCBI Taxonomy" id="1400861"/>
    <lineage>
        <taxon>Bacteria</taxon>
        <taxon>Pseudomonadati</taxon>
        <taxon>Pseudomonadota</taxon>
        <taxon>Gammaproteobacteria</taxon>
        <taxon>Candidatus Competibacteraceae</taxon>
        <taxon>Candidatus Contendibacter</taxon>
    </lineage>
</organism>
<evidence type="ECO:0000256" key="1">
    <source>
        <dbReference type="PIRSR" id="PIRSR603564-1"/>
    </source>
</evidence>
<dbReference type="InterPro" id="IPR000086">
    <property type="entry name" value="NUDIX_hydrolase_dom"/>
</dbReference>
<feature type="binding site" evidence="1">
    <location>
        <position position="149"/>
    </location>
    <ligand>
        <name>substrate</name>
    </ligand>
</feature>
<feature type="binding site" evidence="2">
    <location>
        <position position="71"/>
    </location>
    <ligand>
        <name>Mg(2+)</name>
        <dbReference type="ChEBI" id="CHEBI:18420"/>
    </ligand>
</feature>
<protein>
    <submittedName>
        <fullName evidence="4">dATP pyrophosphohydrolase, MutT-like</fullName>
        <ecNumber evidence="4">3.6.1.-</ecNumber>
    </submittedName>
</protein>
<name>A0A7U7G919_9GAMM</name>
<gene>
    <name evidence="4" type="primary">nudB</name>
    <name evidence="4" type="ORF">BN874_1520015</name>
</gene>
<evidence type="ECO:0000259" key="3">
    <source>
        <dbReference type="PROSITE" id="PS51462"/>
    </source>
</evidence>
<dbReference type="OrthoDB" id="7066556at2"/>
<dbReference type="PROSITE" id="PS51462">
    <property type="entry name" value="NUDIX"/>
    <property type="match status" value="1"/>
</dbReference>
<proteinExistence type="predicted"/>
<evidence type="ECO:0000313" key="5">
    <source>
        <dbReference type="Proteomes" id="UP000019184"/>
    </source>
</evidence>
<keyword evidence="5" id="KW-1185">Reference proteome</keyword>
<accession>A0A7U7G919</accession>
<dbReference type="Gene3D" id="3.90.79.10">
    <property type="entry name" value="Nucleoside Triphosphate Pyrophosphohydrolase"/>
    <property type="match status" value="1"/>
</dbReference>
<dbReference type="RefSeq" id="WP_081756156.1">
    <property type="nucleotide sequence ID" value="NZ_CBTK010000060.1"/>
</dbReference>
<sequence length="160" mass="17966">MCPEHPSQPPVAKGGSQVSRYKRPESVLVVVYTATGEVLVLRRGQPPDFWQSVTGSLHWEEADPLDAARRELREETGLGDEVEVLSCGIINRFPIVPPWKQRYAPDAAENLEHVFRVHLPGRRVVVLNPAEHSEYQWLTRAAAAAKVTSWTNRDAILQLP</sequence>
<dbReference type="PANTHER" id="PTHR43736">
    <property type="entry name" value="ADP-RIBOSE PYROPHOSPHATASE"/>
    <property type="match status" value="1"/>
</dbReference>
<dbReference type="InterPro" id="IPR003564">
    <property type="entry name" value="DHNTPase"/>
</dbReference>
<dbReference type="GO" id="GO:0046656">
    <property type="term" value="P:folic acid biosynthetic process"/>
    <property type="evidence" value="ECO:0007669"/>
    <property type="project" value="InterPro"/>
</dbReference>